<feature type="compositionally biased region" description="Acidic residues" evidence="1">
    <location>
        <begin position="16"/>
        <end position="30"/>
    </location>
</feature>
<name>A9V1X6_MONBE</name>
<feature type="compositionally biased region" description="Basic and acidic residues" evidence="1">
    <location>
        <begin position="40"/>
        <end position="72"/>
    </location>
</feature>
<feature type="region of interest" description="Disordered" evidence="1">
    <location>
        <begin position="1"/>
        <end position="72"/>
    </location>
</feature>
<proteinExistence type="predicted"/>
<dbReference type="AlphaFoldDB" id="A9V1X6"/>
<dbReference type="Proteomes" id="UP000001357">
    <property type="component" value="Unassembled WGS sequence"/>
</dbReference>
<reference evidence="2 3" key="1">
    <citation type="journal article" date="2008" name="Nature">
        <title>The genome of the choanoflagellate Monosiga brevicollis and the origin of metazoans.</title>
        <authorList>
            <consortium name="JGI Sequencing"/>
            <person name="King N."/>
            <person name="Westbrook M.J."/>
            <person name="Young S.L."/>
            <person name="Kuo A."/>
            <person name="Abedin M."/>
            <person name="Chapman J."/>
            <person name="Fairclough S."/>
            <person name="Hellsten U."/>
            <person name="Isogai Y."/>
            <person name="Letunic I."/>
            <person name="Marr M."/>
            <person name="Pincus D."/>
            <person name="Putnam N."/>
            <person name="Rokas A."/>
            <person name="Wright K.J."/>
            <person name="Zuzow R."/>
            <person name="Dirks W."/>
            <person name="Good M."/>
            <person name="Goodstein D."/>
            <person name="Lemons D."/>
            <person name="Li W."/>
            <person name="Lyons J.B."/>
            <person name="Morris A."/>
            <person name="Nichols S."/>
            <person name="Richter D.J."/>
            <person name="Salamov A."/>
            <person name="Bork P."/>
            <person name="Lim W.A."/>
            <person name="Manning G."/>
            <person name="Miller W.T."/>
            <person name="McGinnis W."/>
            <person name="Shapiro H."/>
            <person name="Tjian R."/>
            <person name="Grigoriev I.V."/>
            <person name="Rokhsar D."/>
        </authorList>
    </citation>
    <scope>NUCLEOTIDE SEQUENCE [LARGE SCALE GENOMIC DNA]</scope>
    <source>
        <strain evidence="3">MX1 / ATCC 50154</strain>
    </source>
</reference>
<dbReference type="GeneID" id="5891884"/>
<accession>A9V1X6</accession>
<organism evidence="2 3">
    <name type="scientific">Monosiga brevicollis</name>
    <name type="common">Choanoflagellate</name>
    <dbReference type="NCBI Taxonomy" id="81824"/>
    <lineage>
        <taxon>Eukaryota</taxon>
        <taxon>Choanoflagellata</taxon>
        <taxon>Craspedida</taxon>
        <taxon>Salpingoecidae</taxon>
        <taxon>Monosiga</taxon>
    </lineage>
</organism>
<evidence type="ECO:0000256" key="1">
    <source>
        <dbReference type="SAM" id="MobiDB-lite"/>
    </source>
</evidence>
<keyword evidence="3" id="KW-1185">Reference proteome</keyword>
<feature type="compositionally biased region" description="Basic and acidic residues" evidence="1">
    <location>
        <begin position="1"/>
        <end position="10"/>
    </location>
</feature>
<dbReference type="InParanoid" id="A9V1X6"/>
<sequence>MKESKGKMQERQQQQQEEEEAEEGEAEGEEGITQTSLHTPNKDDYDINNNDDHDNQHDEEKRSASSTSHDSRHNRVCLLAKYRLTDPMGGSVRGRTFDADCTINPNHCYNINSNFSNTNLKCHGIHYDINCNSYHNKHARHQNHNWRKEMALRCCVGCRNNEGPQRKGVHTTRHTIRVLDFNQSRTLIRGPAIDRHTAFVCVHVAPQPFFLAVRPCNQNSTMCNQSIIDIYQIRRSDWPKGNGRRARPLARSCLLCRENRVFRQASLLVRKMVPNPAVAKTICCMDFLPTFVSSHTKIIPKHPNRALITRQTYT</sequence>
<evidence type="ECO:0000313" key="3">
    <source>
        <dbReference type="Proteomes" id="UP000001357"/>
    </source>
</evidence>
<gene>
    <name evidence="2" type="ORF">MONBRDRAFT_9047</name>
</gene>
<evidence type="ECO:0000313" key="2">
    <source>
        <dbReference type="EMBL" id="EDQ88519.1"/>
    </source>
</evidence>
<dbReference type="RefSeq" id="XP_001746623.1">
    <property type="nucleotide sequence ID" value="XM_001746571.1"/>
</dbReference>
<protein>
    <submittedName>
        <fullName evidence="2">Uncharacterized protein</fullName>
    </submittedName>
</protein>
<dbReference type="EMBL" id="CH991554">
    <property type="protein sequence ID" value="EDQ88519.1"/>
    <property type="molecule type" value="Genomic_DNA"/>
</dbReference>
<dbReference type="KEGG" id="mbr:MONBRDRAFT_9047"/>